<sequence>MPFSASALIPLLQNSDFTLWLYRSPDLKAEVAAAGYFNPASGRLRVGGLMLLQSGDAMAILPVRSNAATGPGVTLDGAVTPIAITRAIAQSFRITQVASAVVRTVVLAPIMTGIVVGSSIPVEAKVTGPVSQVVVTLRDSAGRVVPPAQTVNVEQGYALATLPTPPVGTGYRIRVEDTLDGSVSATSPAFTILPDLRLVLTESAARLALEEGGTLLQE</sequence>
<proteinExistence type="predicted"/>
<name>A0ABT3NW11_9PROT</name>
<dbReference type="EMBL" id="JAPFQI010000008">
    <property type="protein sequence ID" value="MCW8086342.1"/>
    <property type="molecule type" value="Genomic_DNA"/>
</dbReference>
<gene>
    <name evidence="1" type="ORF">OF850_11935</name>
</gene>
<keyword evidence="2" id="KW-1185">Reference proteome</keyword>
<reference evidence="1 2" key="1">
    <citation type="submission" date="2022-10" db="EMBL/GenBank/DDBJ databases">
        <title>Roseococcus glaciei nov., sp. nov., isolated from glacier.</title>
        <authorList>
            <person name="Liu Q."/>
            <person name="Xin Y.-H."/>
        </authorList>
    </citation>
    <scope>NUCLEOTIDE SEQUENCE [LARGE SCALE GENOMIC DNA]</scope>
    <source>
        <strain evidence="1 2">MDT2-1-1</strain>
    </source>
</reference>
<dbReference type="RefSeq" id="WP_301590359.1">
    <property type="nucleotide sequence ID" value="NZ_JAPFQI010000008.1"/>
</dbReference>
<organism evidence="1 2">
    <name type="scientific">Sabulicella glaciei</name>
    <dbReference type="NCBI Taxonomy" id="2984948"/>
    <lineage>
        <taxon>Bacteria</taxon>
        <taxon>Pseudomonadati</taxon>
        <taxon>Pseudomonadota</taxon>
        <taxon>Alphaproteobacteria</taxon>
        <taxon>Acetobacterales</taxon>
        <taxon>Acetobacteraceae</taxon>
        <taxon>Sabulicella</taxon>
    </lineage>
</organism>
<dbReference type="Proteomes" id="UP001526430">
    <property type="component" value="Unassembled WGS sequence"/>
</dbReference>
<accession>A0ABT3NW11</accession>
<evidence type="ECO:0000313" key="1">
    <source>
        <dbReference type="EMBL" id="MCW8086342.1"/>
    </source>
</evidence>
<protein>
    <submittedName>
        <fullName evidence="1">Uncharacterized protein</fullName>
    </submittedName>
</protein>
<evidence type="ECO:0000313" key="2">
    <source>
        <dbReference type="Proteomes" id="UP001526430"/>
    </source>
</evidence>
<comment type="caution">
    <text evidence="1">The sequence shown here is derived from an EMBL/GenBank/DDBJ whole genome shotgun (WGS) entry which is preliminary data.</text>
</comment>